<dbReference type="PIRSF" id="PIRSF011221">
    <property type="entry name" value="Chloropl_CC_prd"/>
    <property type="match status" value="1"/>
</dbReference>
<reference evidence="3" key="3">
    <citation type="submission" date="2002-02" db="EMBL/GenBank/DDBJ databases">
        <authorList>
            <person name="Town C.D."/>
            <person name="Kaul S."/>
        </authorList>
    </citation>
    <scope>NUCLEOTIDE SEQUENCE</scope>
</reference>
<evidence type="ECO:0000313" key="3">
    <source>
        <dbReference type="EMBL" id="AAD24369.1"/>
    </source>
</evidence>
<dbReference type="Gene3D" id="3.30.70.100">
    <property type="match status" value="1"/>
</dbReference>
<accession>Q9SIA9</accession>
<evidence type="ECO:0000256" key="1">
    <source>
        <dbReference type="SAM" id="MobiDB-lite"/>
    </source>
</evidence>
<dbReference type="InterPro" id="IPR036163">
    <property type="entry name" value="HMA_dom_sf"/>
</dbReference>
<dbReference type="Pfam" id="PF00403">
    <property type="entry name" value="HMA"/>
    <property type="match status" value="1"/>
</dbReference>
<dbReference type="PIR" id="F84687">
    <property type="entry name" value="F84687"/>
</dbReference>
<dbReference type="AlphaFoldDB" id="Q9SIA9"/>
<reference key="1">
    <citation type="journal article" date="1999" name="Nature">
        <title>Sequence and analysis of chromosome 2 of the plant Arabidopsis thaliana.</title>
        <authorList>
            <person name="Lin X."/>
            <person name="Kaul S."/>
            <person name="Rounsley S."/>
            <person name="Shea T.P."/>
            <person name="Benito M.I."/>
            <person name="Town C.D."/>
            <person name="Fujii C.Y."/>
            <person name="Mason T."/>
            <person name="Bowman C.L."/>
            <person name="Barnstead M."/>
            <person name="Feldblyum T.V."/>
            <person name="Buell C.R."/>
            <person name="Ketchum K.A."/>
            <person name="Lee J."/>
            <person name="Ronning C.M."/>
            <person name="Koo H.L."/>
            <person name="Moffat K.S."/>
            <person name="Cronin L.A."/>
            <person name="Shen M."/>
            <person name="Pai G."/>
            <person name="Van Aken S."/>
            <person name="Umayam L."/>
            <person name="Tallon L.J."/>
            <person name="Gill J.E."/>
            <person name="Adams M.D."/>
            <person name="Carrera A.J."/>
            <person name="Creasy T.H."/>
            <person name="Goodman H.M."/>
            <person name="Somerville C.R."/>
            <person name="Copenhaver G.P."/>
            <person name="Preuss D."/>
            <person name="Nierman W.C."/>
            <person name="White O."/>
            <person name="Eisen J.A."/>
            <person name="Salzberg S.L."/>
            <person name="Fraser C.M."/>
            <person name="Venter J.C."/>
        </authorList>
    </citation>
    <scope>NUCLEOTIDE SEQUENCE [LARGE SCALE GENOMIC DNA]</scope>
    <source>
        <strain>cv. Columbia</strain>
    </source>
</reference>
<gene>
    <name evidence="3" type="ordered locus">At2g28660</name>
</gene>
<dbReference type="EMBL" id="AC007171">
    <property type="protein sequence ID" value="AAD24369.1"/>
    <property type="molecule type" value="Genomic_DNA"/>
</dbReference>
<evidence type="ECO:0000259" key="2">
    <source>
        <dbReference type="PROSITE" id="PS50846"/>
    </source>
</evidence>
<protein>
    <submittedName>
        <fullName evidence="3">Uncharacterized protein At2g28660</fullName>
    </submittedName>
</protein>
<sequence length="237" mass="26192">MRFSDIFCSSPASTAVRHSTLHHDGNVTGGRRSFQSHLRSQNPSKKKDKTVPCFSSEMPLIPIPRHLSCRNSFESPSGFRPKIASARGSDVQIRRKSSADVSDLRRSRSSLLSSSSRYLLKDHKSLKGDDKDLWLSSDRSKDLILYRDRNVTSSASSSSSVSIHCKGCEGKVRKHISKMEGVTSYTIDLATKKVTVVGKITPVGLVESISKVKFAQLWPSSSSPPFPHIPNYSLLKS</sequence>
<dbReference type="SUPFAM" id="SSF55008">
    <property type="entry name" value="HMA, heavy metal-associated domain"/>
    <property type="match status" value="1"/>
</dbReference>
<dbReference type="CDD" id="cd00371">
    <property type="entry name" value="HMA"/>
    <property type="match status" value="1"/>
</dbReference>
<dbReference type="GO" id="GO:0046872">
    <property type="term" value="F:metal ion binding"/>
    <property type="evidence" value="ECO:0007669"/>
    <property type="project" value="InterPro"/>
</dbReference>
<organism evidence="3">
    <name type="scientific">Arabidopsis thaliana</name>
    <name type="common">Mouse-ear cress</name>
    <dbReference type="NCBI Taxonomy" id="3702"/>
    <lineage>
        <taxon>Eukaryota</taxon>
        <taxon>Viridiplantae</taxon>
        <taxon>Streptophyta</taxon>
        <taxon>Embryophyta</taxon>
        <taxon>Tracheophyta</taxon>
        <taxon>Spermatophyta</taxon>
        <taxon>Magnoliopsida</taxon>
        <taxon>eudicotyledons</taxon>
        <taxon>Gunneridae</taxon>
        <taxon>Pentapetalae</taxon>
        <taxon>rosids</taxon>
        <taxon>malvids</taxon>
        <taxon>Brassicales</taxon>
        <taxon>Brassicaceae</taxon>
        <taxon>Camelineae</taxon>
        <taxon>Arabidopsis</taxon>
    </lineage>
</organism>
<dbReference type="PROSITE" id="PS50846">
    <property type="entry name" value="HMA_2"/>
    <property type="match status" value="1"/>
</dbReference>
<reference evidence="3" key="2">
    <citation type="submission" date="2000-03" db="EMBL/GenBank/DDBJ databases">
        <authorList>
            <person name="Lin X."/>
            <person name="Kaul S."/>
            <person name="Shea T.P."/>
            <person name="Fujii C.Y."/>
            <person name="Shen M."/>
            <person name="VanAken S.E."/>
            <person name="Barnstead M.E."/>
            <person name="Mason T.M."/>
            <person name="Bowman C.L."/>
            <person name="Ronning C.M."/>
            <person name="Benito M.-I."/>
            <person name="Carrera A.J."/>
            <person name="Creasy T.H."/>
            <person name="Buell C.R."/>
            <person name="Town C.D."/>
            <person name="Nierman W.C."/>
            <person name="Fraser C.M."/>
            <person name="Venter J.C."/>
        </authorList>
    </citation>
    <scope>NUCLEOTIDE SEQUENCE</scope>
</reference>
<dbReference type="InterPro" id="IPR006121">
    <property type="entry name" value="HMA_dom"/>
</dbReference>
<feature type="compositionally biased region" description="Polar residues" evidence="1">
    <location>
        <begin position="33"/>
        <end position="43"/>
    </location>
</feature>
<dbReference type="PANTHER" id="PTHR46119:SF12">
    <property type="entry name" value="PROTEIN SODIUM POTASSIUM ROOT DEFECTIVE 3"/>
    <property type="match status" value="1"/>
</dbReference>
<dbReference type="InterPro" id="IPR016578">
    <property type="entry name" value="NAKR2/3"/>
</dbReference>
<dbReference type="ExpressionAtlas" id="Q9SIA9">
    <property type="expression patterns" value="baseline and differential"/>
</dbReference>
<name>Q9SIA9_ARATH</name>
<dbReference type="InterPro" id="IPR044526">
    <property type="entry name" value="NAKR1-3"/>
</dbReference>
<feature type="region of interest" description="Disordered" evidence="1">
    <location>
        <begin position="19"/>
        <end position="52"/>
    </location>
</feature>
<dbReference type="PANTHER" id="PTHR46119">
    <property type="entry name" value="OS08G0405700 PROTEIN"/>
    <property type="match status" value="1"/>
</dbReference>
<proteinExistence type="predicted"/>
<feature type="domain" description="HMA" evidence="2">
    <location>
        <begin position="154"/>
        <end position="220"/>
    </location>
</feature>